<sequence length="42" mass="4297">MKVAWTAARRIGAARAEPQARPAFGAARRPARAGSVSASFGA</sequence>
<dbReference type="AlphaFoldDB" id="A0AAW9CYQ6"/>
<proteinExistence type="predicted"/>
<gene>
    <name evidence="2" type="ORF">C7S16_0514</name>
</gene>
<dbReference type="EMBL" id="QXCT01000002">
    <property type="protein sequence ID" value="MDW9256045.1"/>
    <property type="molecule type" value="Genomic_DNA"/>
</dbReference>
<evidence type="ECO:0000313" key="3">
    <source>
        <dbReference type="Proteomes" id="UP001272137"/>
    </source>
</evidence>
<comment type="caution">
    <text evidence="2">The sequence shown here is derived from an EMBL/GenBank/DDBJ whole genome shotgun (WGS) entry which is preliminary data.</text>
</comment>
<organism evidence="2 3">
    <name type="scientific">Burkholderia thailandensis</name>
    <dbReference type="NCBI Taxonomy" id="57975"/>
    <lineage>
        <taxon>Bacteria</taxon>
        <taxon>Pseudomonadati</taxon>
        <taxon>Pseudomonadota</taxon>
        <taxon>Betaproteobacteria</taxon>
        <taxon>Burkholderiales</taxon>
        <taxon>Burkholderiaceae</taxon>
        <taxon>Burkholderia</taxon>
        <taxon>pseudomallei group</taxon>
    </lineage>
</organism>
<accession>A0AAW9CYQ6</accession>
<name>A0AAW9CYQ6_BURTH</name>
<feature type="region of interest" description="Disordered" evidence="1">
    <location>
        <begin position="16"/>
        <end position="42"/>
    </location>
</feature>
<protein>
    <submittedName>
        <fullName evidence="2">Uncharacterized protein</fullName>
    </submittedName>
</protein>
<feature type="compositionally biased region" description="Low complexity" evidence="1">
    <location>
        <begin position="20"/>
        <end position="34"/>
    </location>
</feature>
<dbReference type="Proteomes" id="UP001272137">
    <property type="component" value="Unassembled WGS sequence"/>
</dbReference>
<reference evidence="2" key="1">
    <citation type="submission" date="2018-08" db="EMBL/GenBank/DDBJ databases">
        <title>Identification of Burkholderia cepacia strains that express a Burkholderia pseudomallei-like capsular polysaccharide.</title>
        <authorList>
            <person name="Burtnick M.N."/>
            <person name="Vongsouvath M."/>
            <person name="Newton P."/>
            <person name="Wuthiekanun V."/>
            <person name="Limmathurotsakul D."/>
            <person name="Brett P.J."/>
            <person name="Chantratita N."/>
            <person name="Dance D.A."/>
        </authorList>
    </citation>
    <scope>NUCLEOTIDE SEQUENCE</scope>
    <source>
        <strain evidence="2">SBXCC001</strain>
    </source>
</reference>
<evidence type="ECO:0000313" key="2">
    <source>
        <dbReference type="EMBL" id="MDW9256045.1"/>
    </source>
</evidence>
<evidence type="ECO:0000256" key="1">
    <source>
        <dbReference type="SAM" id="MobiDB-lite"/>
    </source>
</evidence>